<name>F9GA03_FUSOF</name>
<dbReference type="AlphaFoldDB" id="F9GA03"/>
<dbReference type="STRING" id="660025.F9GA03"/>
<dbReference type="Gene3D" id="3.30.572.10">
    <property type="entry name" value="Thymidylate synthase/dCMP hydroxymethylase domain"/>
    <property type="match status" value="1"/>
</dbReference>
<dbReference type="OrthoDB" id="5241264at2759"/>
<gene>
    <name evidence="2" type="ORF">FOXB_15485</name>
</gene>
<sequence>MKSQNPSNLPMGQYPEQPKDCRTRTGQRLSPLDSQCEQPACYETAPLSQRSDCLSCCDGDETINEVDHSQEDSNFCTQLSLAQAVHLQQLLRKEFSQWSEGLDYTAPPVDRLPPRKRFRTSQWESGLPRGEDEDVSDEELVVVYYSTGKQGFYHLACPFYAHAPEKYQQCLIKEGLDSIEKVINHLFRNHNRPLYCPSCRKTFETLVERDGHILENVCKRNNEKLLEGLTESQKSGLIDKDQYDLGETTRWCLIWCTVLPDSEEPGSPYLDRGDGLKISMIRDFWAVAGQQFVCNFLKGQGAHTDQNCTVHESSYQKALESLIKWAMDDLTVVTGHKFGCWMPSLARQLSIASNSTKTRRISHTGHVLITPTTALKQPRMRSSWDVVDRRAINYLWDLVVEKLLEFASGRRELSELEEKEVKYWKEWLRKYQSAEGPNYHAKGHAWKHINDAAKVDRGLALLVVTI</sequence>
<dbReference type="PANTHER" id="PTHR38166:SF1">
    <property type="entry name" value="C2H2-TYPE DOMAIN-CONTAINING PROTEIN"/>
    <property type="match status" value="1"/>
</dbReference>
<protein>
    <recommendedName>
        <fullName evidence="3">C2H2-type domain-containing protein</fullName>
    </recommendedName>
</protein>
<evidence type="ECO:0008006" key="3">
    <source>
        <dbReference type="Google" id="ProtNLM"/>
    </source>
</evidence>
<dbReference type="EMBL" id="AFQF01003910">
    <property type="protein sequence ID" value="EGU74004.1"/>
    <property type="molecule type" value="Genomic_DNA"/>
</dbReference>
<accession>F9GA03</accession>
<organism evidence="2">
    <name type="scientific">Fusarium oxysporum (strain Fo5176)</name>
    <name type="common">Fusarium vascular wilt</name>
    <dbReference type="NCBI Taxonomy" id="660025"/>
    <lineage>
        <taxon>Eukaryota</taxon>
        <taxon>Fungi</taxon>
        <taxon>Dikarya</taxon>
        <taxon>Ascomycota</taxon>
        <taxon>Pezizomycotina</taxon>
        <taxon>Sordariomycetes</taxon>
        <taxon>Hypocreomycetidae</taxon>
        <taxon>Hypocreales</taxon>
        <taxon>Nectriaceae</taxon>
        <taxon>Fusarium</taxon>
        <taxon>Fusarium oxysporum species complex</taxon>
    </lineage>
</organism>
<dbReference type="InterPro" id="IPR036926">
    <property type="entry name" value="Thymidate_synth/dCMP_Mease_sf"/>
</dbReference>
<comment type="caution">
    <text evidence="2">The sequence shown here is derived from an EMBL/GenBank/DDBJ whole genome shotgun (WGS) entry which is preliminary data.</text>
</comment>
<evidence type="ECO:0000256" key="1">
    <source>
        <dbReference type="SAM" id="MobiDB-lite"/>
    </source>
</evidence>
<reference evidence="2" key="1">
    <citation type="journal article" date="2012" name="Mol. Plant Microbe Interact.">
        <title>A highly conserved effector in Fusarium oxysporum is required for full virulence on Arabidopsis.</title>
        <authorList>
            <person name="Thatcher L.F."/>
            <person name="Gardiner D.M."/>
            <person name="Kazan K."/>
            <person name="Manners J."/>
        </authorList>
    </citation>
    <scope>NUCLEOTIDE SEQUENCE [LARGE SCALE GENOMIC DNA]</scope>
    <source>
        <strain evidence="2">Fo5176</strain>
    </source>
</reference>
<evidence type="ECO:0000313" key="2">
    <source>
        <dbReference type="EMBL" id="EGU74004.1"/>
    </source>
</evidence>
<feature type="compositionally biased region" description="Polar residues" evidence="1">
    <location>
        <begin position="1"/>
        <end position="10"/>
    </location>
</feature>
<proteinExistence type="predicted"/>
<feature type="region of interest" description="Disordered" evidence="1">
    <location>
        <begin position="1"/>
        <end position="27"/>
    </location>
</feature>
<dbReference type="PANTHER" id="PTHR38166">
    <property type="entry name" value="C2H2-TYPE DOMAIN-CONTAINING PROTEIN-RELATED"/>
    <property type="match status" value="1"/>
</dbReference>